<keyword evidence="4 6" id="KW-0472">Membrane</keyword>
<sequence>MVLILTAVFALLRLQHDFQASMRTLLLVVVALQVAITSATTALTDPALAPFYDTVGLACNKRADCGYVPALACIEGKCEYCRPTAHDCNGHPKDVGYVCQVIEVLNEATGEKEAQQGLTSTGDTVDAAYCVEKNLFGPFTYKDLLTTLVAFTCTALGAGGGVGGGGLLVPMYILGGLNPKHAIPLSKVTIFGSAVAMYVVNCRGKHPLNRNRPLIDFGLVGLMEPTTLMGTVFGVMLNHIFPNWLILVLLVTLLSFITYKTFLKGKKIQEKESKSKLALIKNTLTGGPNGGGRGRRWSIYQRFDVEIAARRWLEKTRRSRKTRLIREEDEKDFQSLPPIIERKPTSSDPLLGDNRRFGTFPSDDDEKTQRRGTVERRDARVLPFEFVWPLVVSWLIILVQAFLRGGHGAPSAIGVTCNSSAYWAITLLPLTVLAGISLYIGYRLRLMNRFKVLSNYPFVDGDMHWVKRRVLMFPAVCTTAGVAAGLLGIGGGMVKGPIMLEAGVLPAVQTATASFMILFTASSTTLQFAINGQFPGELQFDYMAWFAFVGFVGGFCGLKCVGYFVKKYKRESIMVYMLATTIGLSALAMGFIGLRSTLADIESGVHLGFHGICDNE</sequence>
<feature type="transmembrane region" description="Helical" evidence="6">
    <location>
        <begin position="542"/>
        <end position="561"/>
    </location>
</feature>
<organism evidence="7 8">
    <name type="scientific">Phytophthora nicotianae P1569</name>
    <dbReference type="NCBI Taxonomy" id="1317065"/>
    <lineage>
        <taxon>Eukaryota</taxon>
        <taxon>Sar</taxon>
        <taxon>Stramenopiles</taxon>
        <taxon>Oomycota</taxon>
        <taxon>Peronosporomycetes</taxon>
        <taxon>Peronosporales</taxon>
        <taxon>Peronosporaceae</taxon>
        <taxon>Phytophthora</taxon>
    </lineage>
</organism>
<keyword evidence="8" id="KW-1185">Reference proteome</keyword>
<dbReference type="GO" id="GO:0031464">
    <property type="term" value="C:Cul4A-RING E3 ubiquitin ligase complex"/>
    <property type="evidence" value="ECO:0007669"/>
    <property type="project" value="TreeGrafter"/>
</dbReference>
<dbReference type="EMBL" id="ANIZ01003495">
    <property type="protein sequence ID" value="ETI33212.1"/>
    <property type="molecule type" value="Genomic_DNA"/>
</dbReference>
<dbReference type="Pfam" id="PF01925">
    <property type="entry name" value="TauE"/>
    <property type="match status" value="1"/>
</dbReference>
<dbReference type="SUPFAM" id="SSF103473">
    <property type="entry name" value="MFS general substrate transporter"/>
    <property type="match status" value="1"/>
</dbReference>
<dbReference type="PANTHER" id="PTHR14255">
    <property type="entry name" value="CEREBLON"/>
    <property type="match status" value="1"/>
</dbReference>
<name>V9E4I1_PHYNI</name>
<dbReference type="AlphaFoldDB" id="V9E4I1"/>
<feature type="transmembrane region" description="Helical" evidence="6">
    <location>
        <begin position="386"/>
        <end position="403"/>
    </location>
</feature>
<dbReference type="eggNOG" id="ENOG502QWNB">
    <property type="taxonomic scope" value="Eukaryota"/>
</dbReference>
<protein>
    <recommendedName>
        <fullName evidence="9">Sulfite exporter TauE/SafE</fullName>
    </recommendedName>
</protein>
<proteinExistence type="predicted"/>
<evidence type="ECO:0000313" key="8">
    <source>
        <dbReference type="Proteomes" id="UP000018721"/>
    </source>
</evidence>
<evidence type="ECO:0000256" key="2">
    <source>
        <dbReference type="ARBA" id="ARBA00022692"/>
    </source>
</evidence>
<evidence type="ECO:0000256" key="1">
    <source>
        <dbReference type="ARBA" id="ARBA00004141"/>
    </source>
</evidence>
<evidence type="ECO:0000256" key="5">
    <source>
        <dbReference type="SAM" id="MobiDB-lite"/>
    </source>
</evidence>
<dbReference type="GO" id="GO:0016567">
    <property type="term" value="P:protein ubiquitination"/>
    <property type="evidence" value="ECO:0007669"/>
    <property type="project" value="TreeGrafter"/>
</dbReference>
<feature type="transmembrane region" description="Helical" evidence="6">
    <location>
        <begin position="185"/>
        <end position="202"/>
    </location>
</feature>
<feature type="transmembrane region" description="Helical" evidence="6">
    <location>
        <begin position="243"/>
        <end position="263"/>
    </location>
</feature>
<reference evidence="7 8" key="1">
    <citation type="submission" date="2013-11" db="EMBL/GenBank/DDBJ databases">
        <title>The Genome Sequence of Phytophthora parasitica P1569.</title>
        <authorList>
            <consortium name="The Broad Institute Genomics Platform"/>
            <person name="Russ C."/>
            <person name="Tyler B."/>
            <person name="Panabieres F."/>
            <person name="Shan W."/>
            <person name="Tripathy S."/>
            <person name="Grunwald N."/>
            <person name="Machado M."/>
            <person name="Johnson C.S."/>
            <person name="Arredondo F."/>
            <person name="Hong C."/>
            <person name="Coffey M."/>
            <person name="Young S.K."/>
            <person name="Zeng Q."/>
            <person name="Gargeya S."/>
            <person name="Fitzgerald M."/>
            <person name="Abouelleil A."/>
            <person name="Alvarado L."/>
            <person name="Chapman S.B."/>
            <person name="Gainer-Dewar J."/>
            <person name="Goldberg J."/>
            <person name="Griggs A."/>
            <person name="Gujja S."/>
            <person name="Hansen M."/>
            <person name="Howarth C."/>
            <person name="Imamovic A."/>
            <person name="Ireland A."/>
            <person name="Larimer J."/>
            <person name="McCowan C."/>
            <person name="Murphy C."/>
            <person name="Pearson M."/>
            <person name="Poon T.W."/>
            <person name="Priest M."/>
            <person name="Roberts A."/>
            <person name="Saif S."/>
            <person name="Shea T."/>
            <person name="Sykes S."/>
            <person name="Wortman J."/>
            <person name="Nusbaum C."/>
            <person name="Birren B."/>
        </authorList>
    </citation>
    <scope>NUCLEOTIDE SEQUENCE [LARGE SCALE GENOMIC DNA]</scope>
    <source>
        <strain evidence="7 8">P1569</strain>
    </source>
</reference>
<dbReference type="OrthoDB" id="434519at2759"/>
<keyword evidence="2 6" id="KW-0812">Transmembrane</keyword>
<feature type="transmembrane region" description="Helical" evidence="6">
    <location>
        <begin position="148"/>
        <end position="173"/>
    </location>
</feature>
<evidence type="ECO:0000256" key="3">
    <source>
        <dbReference type="ARBA" id="ARBA00022989"/>
    </source>
</evidence>
<dbReference type="PANTHER" id="PTHR14255:SF3">
    <property type="entry name" value="SULFITE EXPORTER TAUE_SAFE FAMILY PROTEIN 5-RELATED"/>
    <property type="match status" value="1"/>
</dbReference>
<feature type="transmembrane region" description="Helical" evidence="6">
    <location>
        <begin position="214"/>
        <end position="237"/>
    </location>
</feature>
<evidence type="ECO:0000256" key="6">
    <source>
        <dbReference type="SAM" id="Phobius"/>
    </source>
</evidence>
<accession>V9E4I1</accession>
<feature type="transmembrane region" description="Helical" evidence="6">
    <location>
        <begin position="25"/>
        <end position="43"/>
    </location>
</feature>
<evidence type="ECO:0008006" key="9">
    <source>
        <dbReference type="Google" id="ProtNLM"/>
    </source>
</evidence>
<feature type="transmembrane region" description="Helical" evidence="6">
    <location>
        <begin position="470"/>
        <end position="490"/>
    </location>
</feature>
<dbReference type="GO" id="GO:0016020">
    <property type="term" value="C:membrane"/>
    <property type="evidence" value="ECO:0007669"/>
    <property type="project" value="UniProtKB-SubCell"/>
</dbReference>
<feature type="region of interest" description="Disordered" evidence="5">
    <location>
        <begin position="341"/>
        <end position="372"/>
    </location>
</feature>
<evidence type="ECO:0000313" key="7">
    <source>
        <dbReference type="EMBL" id="ETI33212.1"/>
    </source>
</evidence>
<evidence type="ECO:0000256" key="4">
    <source>
        <dbReference type="ARBA" id="ARBA00023136"/>
    </source>
</evidence>
<dbReference type="InterPro" id="IPR036259">
    <property type="entry name" value="MFS_trans_sf"/>
</dbReference>
<keyword evidence="3 6" id="KW-1133">Transmembrane helix</keyword>
<feature type="transmembrane region" description="Helical" evidence="6">
    <location>
        <begin position="573"/>
        <end position="594"/>
    </location>
</feature>
<dbReference type="InterPro" id="IPR002781">
    <property type="entry name" value="TM_pro_TauE-like"/>
</dbReference>
<feature type="transmembrane region" description="Helical" evidence="6">
    <location>
        <begin position="423"/>
        <end position="442"/>
    </location>
</feature>
<dbReference type="HOGENOM" id="CLU_029011_1_1_1"/>
<dbReference type="Proteomes" id="UP000018721">
    <property type="component" value="Unassembled WGS sequence"/>
</dbReference>
<comment type="subcellular location">
    <subcellularLocation>
        <location evidence="1">Membrane</location>
        <topology evidence="1">Multi-pass membrane protein</topology>
    </subcellularLocation>
</comment>
<comment type="caution">
    <text evidence="7">The sequence shown here is derived from an EMBL/GenBank/DDBJ whole genome shotgun (WGS) entry which is preliminary data.</text>
</comment>
<gene>
    <name evidence="7" type="ORF">F443_20074</name>
</gene>